<dbReference type="RefSeq" id="WP_271923250.1">
    <property type="nucleotide sequence ID" value="NZ_JAQNDO010000001.1"/>
</dbReference>
<comment type="caution">
    <text evidence="2">The sequence shown here is derived from an EMBL/GenBank/DDBJ whole genome shotgun (WGS) entry which is preliminary data.</text>
</comment>
<organism evidence="2 3">
    <name type="scientific">Polyangium mundeleinium</name>
    <dbReference type="NCBI Taxonomy" id="2995306"/>
    <lineage>
        <taxon>Bacteria</taxon>
        <taxon>Pseudomonadati</taxon>
        <taxon>Myxococcota</taxon>
        <taxon>Polyangia</taxon>
        <taxon>Polyangiales</taxon>
        <taxon>Polyangiaceae</taxon>
        <taxon>Polyangium</taxon>
    </lineage>
</organism>
<dbReference type="InterPro" id="IPR025714">
    <property type="entry name" value="Methyltranfer_dom"/>
</dbReference>
<dbReference type="Gene3D" id="3.40.50.150">
    <property type="entry name" value="Vaccinia Virus protein VP39"/>
    <property type="match status" value="1"/>
</dbReference>
<dbReference type="GO" id="GO:0008168">
    <property type="term" value="F:methyltransferase activity"/>
    <property type="evidence" value="ECO:0007669"/>
    <property type="project" value="UniProtKB-KW"/>
</dbReference>
<protein>
    <submittedName>
        <fullName evidence="2">Class I SAM-dependent methyltransferase</fullName>
    </submittedName>
</protein>
<dbReference type="Proteomes" id="UP001221411">
    <property type="component" value="Unassembled WGS sequence"/>
</dbReference>
<dbReference type="GO" id="GO:0032259">
    <property type="term" value="P:methylation"/>
    <property type="evidence" value="ECO:0007669"/>
    <property type="project" value="UniProtKB-KW"/>
</dbReference>
<keyword evidence="2" id="KW-0808">Transferase</keyword>
<dbReference type="EMBL" id="JAQNDO010000001">
    <property type="protein sequence ID" value="MDC0745582.1"/>
    <property type="molecule type" value="Genomic_DNA"/>
</dbReference>
<dbReference type="InterPro" id="IPR029063">
    <property type="entry name" value="SAM-dependent_MTases_sf"/>
</dbReference>
<accession>A0ABT5EW88</accession>
<sequence length="263" mass="28725">MANESNQAGEDRGAHTTERLLRDAGISTGMRVLDVGCGRGDVSLMAARLVGETGLVIGLDHDERATSTATERAKDLGIKNVQFLPGDLHAPPIVGAPYDAVIGRRVLMYQPNRIAALRPLVDALRPGGLVAFQEVDATMVPASPKPHPLHEQVTRWLWQTVEREGATTTMGFELPIALEAAGLNVEGQRAEAILQTKHHRHITAWIVRAMMPRILERGVASEAEIDIETLDARLAEELHQTNSTFIGDMLFSAWARKPLRSEA</sequence>
<dbReference type="SUPFAM" id="SSF53335">
    <property type="entry name" value="S-adenosyl-L-methionine-dependent methyltransferases"/>
    <property type="match status" value="1"/>
</dbReference>
<evidence type="ECO:0000313" key="3">
    <source>
        <dbReference type="Proteomes" id="UP001221411"/>
    </source>
</evidence>
<evidence type="ECO:0000313" key="2">
    <source>
        <dbReference type="EMBL" id="MDC0745582.1"/>
    </source>
</evidence>
<dbReference type="PANTHER" id="PTHR43861">
    <property type="entry name" value="TRANS-ACONITATE 2-METHYLTRANSFERASE-RELATED"/>
    <property type="match status" value="1"/>
</dbReference>
<proteinExistence type="predicted"/>
<keyword evidence="3" id="KW-1185">Reference proteome</keyword>
<evidence type="ECO:0000259" key="1">
    <source>
        <dbReference type="Pfam" id="PF13847"/>
    </source>
</evidence>
<name>A0ABT5EW88_9BACT</name>
<reference evidence="2 3" key="1">
    <citation type="submission" date="2022-11" db="EMBL/GenBank/DDBJ databases">
        <title>Minimal conservation of predation-associated metabolite biosynthetic gene clusters underscores biosynthetic potential of Myxococcota including descriptions for ten novel species: Archangium lansinium sp. nov., Myxococcus landrumus sp. nov., Nannocystis bai.</title>
        <authorList>
            <person name="Ahearne A."/>
            <person name="Stevens C."/>
            <person name="Dowd S."/>
        </authorList>
    </citation>
    <scope>NUCLEOTIDE SEQUENCE [LARGE SCALE GENOMIC DNA]</scope>
    <source>
        <strain evidence="2 3">RJM3</strain>
    </source>
</reference>
<dbReference type="CDD" id="cd02440">
    <property type="entry name" value="AdoMet_MTases"/>
    <property type="match status" value="1"/>
</dbReference>
<feature type="domain" description="Methyltransferase" evidence="1">
    <location>
        <begin position="27"/>
        <end position="138"/>
    </location>
</feature>
<gene>
    <name evidence="2" type="ORF">POL67_29890</name>
</gene>
<dbReference type="Pfam" id="PF13847">
    <property type="entry name" value="Methyltransf_31"/>
    <property type="match status" value="1"/>
</dbReference>
<keyword evidence="2" id="KW-0489">Methyltransferase</keyword>